<dbReference type="AlphaFoldDB" id="A0A381YPM3"/>
<dbReference type="EMBL" id="UINC01018734">
    <property type="protein sequence ID" value="SVA78955.1"/>
    <property type="molecule type" value="Genomic_DNA"/>
</dbReference>
<reference evidence="2" key="1">
    <citation type="submission" date="2018-05" db="EMBL/GenBank/DDBJ databases">
        <authorList>
            <person name="Lanie J.A."/>
            <person name="Ng W.-L."/>
            <person name="Kazmierczak K.M."/>
            <person name="Andrzejewski T.M."/>
            <person name="Davidsen T.M."/>
            <person name="Wayne K.J."/>
            <person name="Tettelin H."/>
            <person name="Glass J.I."/>
            <person name="Rusch D."/>
            <person name="Podicherti R."/>
            <person name="Tsui H.-C.T."/>
            <person name="Winkler M.E."/>
        </authorList>
    </citation>
    <scope>NUCLEOTIDE SEQUENCE</scope>
</reference>
<gene>
    <name evidence="2" type="ORF">METZ01_LOCUS131809</name>
</gene>
<protein>
    <submittedName>
        <fullName evidence="2">Uncharacterized protein</fullName>
    </submittedName>
</protein>
<feature type="compositionally biased region" description="Basic and acidic residues" evidence="1">
    <location>
        <begin position="62"/>
        <end position="72"/>
    </location>
</feature>
<sequence>QARLVRRRRRVLLPQPAGGLRAPGAGGHGPRHAGRHLGRHGYCGGGGRCRPNGGLRRRRRPGRCDAPSDRGSRSGCPAGRRRPPQGRHHDVGRHRRSDGAPLQRGPGPV</sequence>
<feature type="compositionally biased region" description="Low complexity" evidence="1">
    <location>
        <begin position="12"/>
        <end position="23"/>
    </location>
</feature>
<feature type="non-terminal residue" evidence="2">
    <location>
        <position position="109"/>
    </location>
</feature>
<evidence type="ECO:0000313" key="2">
    <source>
        <dbReference type="EMBL" id="SVA78955.1"/>
    </source>
</evidence>
<feature type="region of interest" description="Disordered" evidence="1">
    <location>
        <begin position="1"/>
        <end position="109"/>
    </location>
</feature>
<evidence type="ECO:0000256" key="1">
    <source>
        <dbReference type="SAM" id="MobiDB-lite"/>
    </source>
</evidence>
<name>A0A381YPM3_9ZZZZ</name>
<feature type="compositionally biased region" description="Basic residues" evidence="1">
    <location>
        <begin position="1"/>
        <end position="11"/>
    </location>
</feature>
<feature type="non-terminal residue" evidence="2">
    <location>
        <position position="1"/>
    </location>
</feature>
<accession>A0A381YPM3</accession>
<feature type="compositionally biased region" description="Basic residues" evidence="1">
    <location>
        <begin position="29"/>
        <end position="39"/>
    </location>
</feature>
<organism evidence="2">
    <name type="scientific">marine metagenome</name>
    <dbReference type="NCBI Taxonomy" id="408172"/>
    <lineage>
        <taxon>unclassified sequences</taxon>
        <taxon>metagenomes</taxon>
        <taxon>ecological metagenomes</taxon>
    </lineage>
</organism>
<feature type="compositionally biased region" description="Basic residues" evidence="1">
    <location>
        <begin position="79"/>
        <end position="96"/>
    </location>
</feature>
<proteinExistence type="predicted"/>